<keyword evidence="7" id="KW-0808">Transferase</keyword>
<evidence type="ECO:0000256" key="12">
    <source>
        <dbReference type="PROSITE-ProRule" id="PRU00175"/>
    </source>
</evidence>
<feature type="compositionally biased region" description="Low complexity" evidence="13">
    <location>
        <begin position="686"/>
        <end position="714"/>
    </location>
</feature>
<proteinExistence type="inferred from homology"/>
<gene>
    <name evidence="15" type="ORF">F5878DRAFT_659751</name>
</gene>
<comment type="pathway">
    <text evidence="3">Protein modification; protein ubiquitination.</text>
</comment>
<feature type="region of interest" description="Disordered" evidence="13">
    <location>
        <begin position="809"/>
        <end position="854"/>
    </location>
</feature>
<comment type="similarity">
    <text evidence="11">Belongs to the ZNF598/HEL2 family.</text>
</comment>
<evidence type="ECO:0000259" key="14">
    <source>
        <dbReference type="PROSITE" id="PS50089"/>
    </source>
</evidence>
<evidence type="ECO:0000313" key="16">
    <source>
        <dbReference type="Proteomes" id="UP001163846"/>
    </source>
</evidence>
<evidence type="ECO:0000256" key="2">
    <source>
        <dbReference type="ARBA" id="ARBA00004496"/>
    </source>
</evidence>
<dbReference type="InterPro" id="IPR041888">
    <property type="entry name" value="RING-HC_ZNF598/HEL2"/>
</dbReference>
<evidence type="ECO:0000256" key="5">
    <source>
        <dbReference type="ARBA" id="ARBA00022490"/>
    </source>
</evidence>
<dbReference type="SUPFAM" id="SSF57850">
    <property type="entry name" value="RING/U-box"/>
    <property type="match status" value="1"/>
</dbReference>
<dbReference type="EC" id="2.3.2.27" evidence="4"/>
<feature type="region of interest" description="Disordered" evidence="13">
    <location>
        <begin position="649"/>
        <end position="714"/>
    </location>
</feature>
<dbReference type="SMART" id="SM00355">
    <property type="entry name" value="ZnF_C2H2"/>
    <property type="match status" value="4"/>
</dbReference>
<dbReference type="AlphaFoldDB" id="A0AA38PBW5"/>
<dbReference type="InterPro" id="IPR056437">
    <property type="entry name" value="Znf-C2H2_ZNF598/HEL2"/>
</dbReference>
<dbReference type="CDD" id="cd16615">
    <property type="entry name" value="RING-HC_ZNF598"/>
    <property type="match status" value="1"/>
</dbReference>
<dbReference type="PROSITE" id="PS00028">
    <property type="entry name" value="ZINC_FINGER_C2H2_1"/>
    <property type="match status" value="1"/>
</dbReference>
<evidence type="ECO:0000256" key="9">
    <source>
        <dbReference type="ARBA" id="ARBA00022771"/>
    </source>
</evidence>
<feature type="compositionally biased region" description="Low complexity" evidence="13">
    <location>
        <begin position="780"/>
        <end position="795"/>
    </location>
</feature>
<feature type="compositionally biased region" description="Polar residues" evidence="13">
    <location>
        <begin position="419"/>
        <end position="446"/>
    </location>
</feature>
<keyword evidence="16" id="KW-1185">Reference proteome</keyword>
<evidence type="ECO:0000256" key="11">
    <source>
        <dbReference type="ARBA" id="ARBA00035113"/>
    </source>
</evidence>
<dbReference type="GO" id="GO:0072344">
    <property type="term" value="P:rescue of stalled ribosome"/>
    <property type="evidence" value="ECO:0007669"/>
    <property type="project" value="InterPro"/>
</dbReference>
<dbReference type="PROSITE" id="PS50089">
    <property type="entry name" value="ZF_RING_2"/>
    <property type="match status" value="1"/>
</dbReference>
<accession>A0AA38PBW5</accession>
<reference evidence="15" key="1">
    <citation type="submission" date="2022-08" db="EMBL/GenBank/DDBJ databases">
        <authorList>
            <consortium name="DOE Joint Genome Institute"/>
            <person name="Min B."/>
            <person name="Riley R."/>
            <person name="Sierra-Patev S."/>
            <person name="Naranjo-Ortiz M."/>
            <person name="Looney B."/>
            <person name="Konkel Z."/>
            <person name="Slot J.C."/>
            <person name="Sakamoto Y."/>
            <person name="Steenwyk J.L."/>
            <person name="Rokas A."/>
            <person name="Carro J."/>
            <person name="Camarero S."/>
            <person name="Ferreira P."/>
            <person name="Molpeceres G."/>
            <person name="Ruiz-Duenas F.J."/>
            <person name="Serrano A."/>
            <person name="Henrissat B."/>
            <person name="Drula E."/>
            <person name="Hughes K.W."/>
            <person name="Mata J.L."/>
            <person name="Ishikawa N.K."/>
            <person name="Vargas-Isla R."/>
            <person name="Ushijima S."/>
            <person name="Smith C.A."/>
            <person name="Ahrendt S."/>
            <person name="Andreopoulos W."/>
            <person name="He G."/>
            <person name="Labutti K."/>
            <person name="Lipzen A."/>
            <person name="Ng V."/>
            <person name="Sandor L."/>
            <person name="Barry K."/>
            <person name="Martinez A.T."/>
            <person name="Xiao Y."/>
            <person name="Gibbons J.G."/>
            <person name="Terashima K."/>
            <person name="Hibbett D.S."/>
            <person name="Grigoriev I.V."/>
        </authorList>
    </citation>
    <scope>NUCLEOTIDE SEQUENCE</scope>
    <source>
        <strain evidence="15">TFB9207</strain>
    </source>
</reference>
<dbReference type="Pfam" id="PF23202">
    <property type="entry name" value="PAH_ZNF598"/>
    <property type="match status" value="1"/>
</dbReference>
<evidence type="ECO:0000256" key="7">
    <source>
        <dbReference type="ARBA" id="ARBA00022679"/>
    </source>
</evidence>
<evidence type="ECO:0000256" key="13">
    <source>
        <dbReference type="SAM" id="MobiDB-lite"/>
    </source>
</evidence>
<comment type="caution">
    <text evidence="15">The sequence shown here is derived from an EMBL/GenBank/DDBJ whole genome shotgun (WGS) entry which is preliminary data.</text>
</comment>
<feature type="region of interest" description="Disordered" evidence="13">
    <location>
        <begin position="375"/>
        <end position="457"/>
    </location>
</feature>
<keyword evidence="6" id="KW-0597">Phosphoprotein</keyword>
<dbReference type="GO" id="GO:0016567">
    <property type="term" value="P:protein ubiquitination"/>
    <property type="evidence" value="ECO:0007669"/>
    <property type="project" value="TreeGrafter"/>
</dbReference>
<dbReference type="Proteomes" id="UP001163846">
    <property type="component" value="Unassembled WGS sequence"/>
</dbReference>
<evidence type="ECO:0000256" key="4">
    <source>
        <dbReference type="ARBA" id="ARBA00012483"/>
    </source>
</evidence>
<dbReference type="GO" id="GO:0061630">
    <property type="term" value="F:ubiquitin protein ligase activity"/>
    <property type="evidence" value="ECO:0007669"/>
    <property type="project" value="UniProtKB-EC"/>
</dbReference>
<evidence type="ECO:0000313" key="15">
    <source>
        <dbReference type="EMBL" id="KAJ3840064.1"/>
    </source>
</evidence>
<evidence type="ECO:0000256" key="1">
    <source>
        <dbReference type="ARBA" id="ARBA00000900"/>
    </source>
</evidence>
<name>A0AA38PBW5_9AGAR</name>
<dbReference type="InterPro" id="IPR044288">
    <property type="entry name" value="ZNF598/HEL2"/>
</dbReference>
<keyword evidence="10" id="KW-0862">Zinc</keyword>
<dbReference type="GO" id="GO:0043022">
    <property type="term" value="F:ribosome binding"/>
    <property type="evidence" value="ECO:0007669"/>
    <property type="project" value="TreeGrafter"/>
</dbReference>
<feature type="region of interest" description="Disordered" evidence="13">
    <location>
        <begin position="1"/>
        <end position="76"/>
    </location>
</feature>
<feature type="domain" description="RING-type" evidence="14">
    <location>
        <begin position="92"/>
        <end position="132"/>
    </location>
</feature>
<dbReference type="Pfam" id="PF25447">
    <property type="entry name" value="RING_ZNF598"/>
    <property type="match status" value="1"/>
</dbReference>
<evidence type="ECO:0000256" key="10">
    <source>
        <dbReference type="ARBA" id="ARBA00022833"/>
    </source>
</evidence>
<organism evidence="15 16">
    <name type="scientific">Lentinula raphanica</name>
    <dbReference type="NCBI Taxonomy" id="153919"/>
    <lineage>
        <taxon>Eukaryota</taxon>
        <taxon>Fungi</taxon>
        <taxon>Dikarya</taxon>
        <taxon>Basidiomycota</taxon>
        <taxon>Agaricomycotina</taxon>
        <taxon>Agaricomycetes</taxon>
        <taxon>Agaricomycetidae</taxon>
        <taxon>Agaricales</taxon>
        <taxon>Marasmiineae</taxon>
        <taxon>Omphalotaceae</taxon>
        <taxon>Lentinula</taxon>
    </lineage>
</organism>
<feature type="compositionally biased region" description="Polar residues" evidence="13">
    <location>
        <begin position="1"/>
        <end position="18"/>
    </location>
</feature>
<evidence type="ECO:0000256" key="8">
    <source>
        <dbReference type="ARBA" id="ARBA00022723"/>
    </source>
</evidence>
<dbReference type="InterPro" id="IPR013087">
    <property type="entry name" value="Znf_C2H2_type"/>
</dbReference>
<dbReference type="Pfam" id="PF23230">
    <property type="entry name" value="zf-C2H2_13"/>
    <property type="match status" value="1"/>
</dbReference>
<evidence type="ECO:0000256" key="6">
    <source>
        <dbReference type="ARBA" id="ARBA00022553"/>
    </source>
</evidence>
<dbReference type="GO" id="GO:0008270">
    <property type="term" value="F:zinc ion binding"/>
    <property type="evidence" value="ECO:0007669"/>
    <property type="project" value="UniProtKB-KW"/>
</dbReference>
<dbReference type="InterPro" id="IPR057634">
    <property type="entry name" value="PAH_ZNF598/HEL2"/>
</dbReference>
<keyword evidence="9 12" id="KW-0863">Zinc-finger</keyword>
<feature type="compositionally biased region" description="Basic residues" evidence="13">
    <location>
        <begin position="832"/>
        <end position="842"/>
    </location>
</feature>
<dbReference type="PANTHER" id="PTHR22938:SF0">
    <property type="entry name" value="E3 UBIQUITIN-PROTEIN LIGASE ZNF598"/>
    <property type="match status" value="1"/>
</dbReference>
<dbReference type="PANTHER" id="PTHR22938">
    <property type="entry name" value="ZINC FINGER PROTEIN 598"/>
    <property type="match status" value="1"/>
</dbReference>
<feature type="compositionally biased region" description="Basic and acidic residues" evidence="13">
    <location>
        <begin position="49"/>
        <end position="71"/>
    </location>
</feature>
<comment type="subcellular location">
    <subcellularLocation>
        <location evidence="2">Cytoplasm</location>
    </subcellularLocation>
</comment>
<comment type="catalytic activity">
    <reaction evidence="1">
        <text>S-ubiquitinyl-[E2 ubiquitin-conjugating enzyme]-L-cysteine + [acceptor protein]-L-lysine = [E2 ubiquitin-conjugating enzyme]-L-cysteine + N(6)-ubiquitinyl-[acceptor protein]-L-lysine.</text>
        <dbReference type="EC" id="2.3.2.27"/>
    </reaction>
</comment>
<keyword evidence="8" id="KW-0479">Metal-binding</keyword>
<feature type="region of interest" description="Disordered" evidence="13">
    <location>
        <begin position="776"/>
        <end position="795"/>
    </location>
</feature>
<keyword evidence="5" id="KW-0963">Cytoplasm</keyword>
<evidence type="ECO:0000256" key="3">
    <source>
        <dbReference type="ARBA" id="ARBA00004906"/>
    </source>
</evidence>
<dbReference type="InterPro" id="IPR001841">
    <property type="entry name" value="Znf_RING"/>
</dbReference>
<protein>
    <recommendedName>
        <fullName evidence="4">RING-type E3 ubiquitin transferase</fullName>
        <ecNumber evidence="4">2.3.2.27</ecNumber>
    </recommendedName>
</protein>
<dbReference type="GO" id="GO:0005737">
    <property type="term" value="C:cytoplasm"/>
    <property type="evidence" value="ECO:0007669"/>
    <property type="project" value="UniProtKB-SubCell"/>
</dbReference>
<sequence length="854" mass="90732">MSTASTTISSSRQLPQQVSSRNLNRGGRGGRAQGNKGRGRGGRSGRTTDAGEKRDSRHDYEPQEGKSKTDTSIEAPSSVIAADDAEIEGDVCWICAEPVKYYSLSACNHRTCHVCALRLRALYKKDVCTFCKEPQPEVIFTTSADKPFSEYANDLSSSTEGSNPKLYDPKLRVTFETQEMMTESLILLRFNCPDSECDYIAKGWGDLKMHVRASHGRLMCDLCIRSKKVFAHEHVLYTYQQLRVHLPSMDYGGKQRSGKRSINNTTNQPEGGIHPLCEFCRECFAGDDDLYSHMRERHEECFICKRDGVRDQYFASYPDLEYHFSSAHFACSHSVCMQRKFVVFGSALDLQAHMVEEHGASRKVVGIEFAGVRDITSNTNSGRSNREPLSREQPPLLPPPAPPQNQTRRRQAFGGALTNGDTEGAATTASRPVTGNANAQSGSSRRVSPAPGDASVDPAVADRHTAFLTLLSNLAPNPSSAMAAVKAAARGYRAGESTARDLIGIVWNVLDVSKDKGSGRSSTEGLEPTARVINSFVDLLEEDEEKEGIAEKDKKSLELLREWKGFEIEQRRQFPDLVTSAASSSSGAYAAITSGRVLNAKQSTHTSSNASRSSTTRVWDRVAQAANSGSGGNAAGPSGRAVPGSLAAVNAQAAAQRDKFPPLGGGGSSTGLSKAPPGSRKTPWAGSGTTNTSSTAFPGLPSSSASSSSSSLAPLRPFSVPASSISSSSNTPAPKLNTAAFPVLPTSANKREKVQVKGNVSLRNILGSTKEAPASKWGANGANGSSVGPVSSAPGIGTATPVVTPGLDEGAGSSEPVEGETGEGLGVAVKKGQGKGRGKGKQKQMLFTLGTFPT</sequence>
<dbReference type="EMBL" id="MU806096">
    <property type="protein sequence ID" value="KAJ3840064.1"/>
    <property type="molecule type" value="Genomic_DNA"/>
</dbReference>